<dbReference type="GO" id="GO:0003824">
    <property type="term" value="F:catalytic activity"/>
    <property type="evidence" value="ECO:0007669"/>
    <property type="project" value="InterPro"/>
</dbReference>
<dbReference type="InterPro" id="IPR003265">
    <property type="entry name" value="HhH-GPD_domain"/>
</dbReference>
<evidence type="ECO:0000259" key="5">
    <source>
        <dbReference type="SMART" id="SM00478"/>
    </source>
</evidence>
<dbReference type="CDD" id="cd00056">
    <property type="entry name" value="ENDO3c"/>
    <property type="match status" value="1"/>
</dbReference>
<dbReference type="InterPro" id="IPR011257">
    <property type="entry name" value="DNA_glycosylase"/>
</dbReference>
<sequence>MYELYQMMLQQMGPTGWWPADSKNEIICEAILIQNTNAENAERATANLRIQTAFDGNALLDLPSAKLENLIRPAGFFKNKGKAIHNFFAWYHQFNYQPELVVQRFGKDLRKKLLTLHGIGNETADVLLTYVFDQPTFISDKYARSLFTHLGIKGLKDYQSLARRCQLTVAFSLADAQEFHGLIDEIGKKYLRRTDHFADSFLDDYQLILH</sequence>
<dbReference type="HOGENOM" id="CLU_012862_6_1_9"/>
<keyword evidence="7" id="KW-1185">Reference proteome</keyword>
<protein>
    <submittedName>
        <fullName evidence="6">Base excision DNA repair protein, HhH-GPD family</fullName>
    </submittedName>
</protein>
<feature type="domain" description="HhH-GPD" evidence="5">
    <location>
        <begin position="32"/>
        <end position="189"/>
    </location>
</feature>
<dbReference type="GO" id="GO:0006284">
    <property type="term" value="P:base-excision repair"/>
    <property type="evidence" value="ECO:0007669"/>
    <property type="project" value="InterPro"/>
</dbReference>
<proteinExistence type="predicted"/>
<reference evidence="6 7" key="1">
    <citation type="submission" date="2009-06" db="EMBL/GenBank/DDBJ databases">
        <title>The Genome Sequence of Lactobacillus coleohominis strain 101-4-CHN.</title>
        <authorList>
            <consortium name="The Broad Institute Genome Sequencing Platform"/>
            <person name="Ward D."/>
            <person name="Young S.K."/>
            <person name="Zeng Q."/>
            <person name="Koehrsen M."/>
            <person name="Alvarado L."/>
            <person name="Berlin A."/>
            <person name="Borenstein D."/>
            <person name="Chen Z."/>
            <person name="Engels R."/>
            <person name="Freedman E."/>
            <person name="Gellesch M."/>
            <person name="Goldberg J."/>
            <person name="Griggs A."/>
            <person name="Gujja S."/>
            <person name="Heiman D."/>
            <person name="Hepburn T."/>
            <person name="Howarth C."/>
            <person name="Jen D."/>
            <person name="Larson L."/>
            <person name="Lewis B."/>
            <person name="Mehta T."/>
            <person name="Park D."/>
            <person name="Pearson M."/>
            <person name="Roberts A."/>
            <person name="Saif S."/>
            <person name="Shea T."/>
            <person name="Shenoy N."/>
            <person name="Sisk P."/>
            <person name="Stolte C."/>
            <person name="Sykes S."/>
            <person name="Walk T."/>
            <person name="White J."/>
            <person name="Yandava C."/>
            <person name="Liu Y."/>
            <person name="Xu Q."/>
            <person name="Lander E."/>
            <person name="Nusbaum C."/>
            <person name="Galagan J."/>
            <person name="Birren B."/>
        </authorList>
    </citation>
    <scope>NUCLEOTIDE SEQUENCE [LARGE SCALE GENOMIC DNA]</scope>
    <source>
        <strain evidence="6 7">101-4-CHN</strain>
    </source>
</reference>
<keyword evidence="4" id="KW-0411">Iron-sulfur</keyword>
<dbReference type="GO" id="GO:0046872">
    <property type="term" value="F:metal ion binding"/>
    <property type="evidence" value="ECO:0007669"/>
    <property type="project" value="UniProtKB-KW"/>
</dbReference>
<evidence type="ECO:0000256" key="3">
    <source>
        <dbReference type="ARBA" id="ARBA00023004"/>
    </source>
</evidence>
<keyword evidence="2" id="KW-0479">Metal-binding</keyword>
<dbReference type="GO" id="GO:0051539">
    <property type="term" value="F:4 iron, 4 sulfur cluster binding"/>
    <property type="evidence" value="ECO:0007669"/>
    <property type="project" value="UniProtKB-KW"/>
</dbReference>
<dbReference type="SMART" id="SM00478">
    <property type="entry name" value="ENDO3c"/>
    <property type="match status" value="1"/>
</dbReference>
<dbReference type="AlphaFoldDB" id="C7XUG9"/>
<keyword evidence="1" id="KW-0004">4Fe-4S</keyword>
<evidence type="ECO:0000256" key="2">
    <source>
        <dbReference type="ARBA" id="ARBA00022723"/>
    </source>
</evidence>
<dbReference type="PANTHER" id="PTHR10359:SF19">
    <property type="entry name" value="DNA REPAIR GLYCOSYLASE MJ1434-RELATED"/>
    <property type="match status" value="1"/>
</dbReference>
<organism evidence="6 7">
    <name type="scientific">Limosilactobacillus coleohominis 101-4-CHN</name>
    <dbReference type="NCBI Taxonomy" id="575594"/>
    <lineage>
        <taxon>Bacteria</taxon>
        <taxon>Bacillati</taxon>
        <taxon>Bacillota</taxon>
        <taxon>Bacilli</taxon>
        <taxon>Lactobacillales</taxon>
        <taxon>Lactobacillaceae</taxon>
        <taxon>Limosilactobacillus</taxon>
    </lineage>
</organism>
<evidence type="ECO:0000256" key="4">
    <source>
        <dbReference type="ARBA" id="ARBA00023014"/>
    </source>
</evidence>
<evidence type="ECO:0000313" key="7">
    <source>
        <dbReference type="Proteomes" id="UP000003987"/>
    </source>
</evidence>
<evidence type="ECO:0000313" key="6">
    <source>
        <dbReference type="EMBL" id="EEU30930.1"/>
    </source>
</evidence>
<keyword evidence="3" id="KW-0408">Iron</keyword>
<evidence type="ECO:0000256" key="1">
    <source>
        <dbReference type="ARBA" id="ARBA00022485"/>
    </source>
</evidence>
<name>C7XUG9_9LACO</name>
<dbReference type="Proteomes" id="UP000003987">
    <property type="component" value="Unassembled WGS sequence"/>
</dbReference>
<dbReference type="Pfam" id="PF00730">
    <property type="entry name" value="HhH-GPD"/>
    <property type="match status" value="1"/>
</dbReference>
<dbReference type="PIRSF" id="PIRSF001435">
    <property type="entry name" value="Nth"/>
    <property type="match status" value="1"/>
</dbReference>
<gene>
    <name evidence="6" type="ORF">HMPREF0501_00335</name>
</gene>
<dbReference type="PANTHER" id="PTHR10359">
    <property type="entry name" value="A/G-SPECIFIC ADENINE GLYCOSYLASE/ENDONUCLEASE III"/>
    <property type="match status" value="1"/>
</dbReference>
<dbReference type="SUPFAM" id="SSF48150">
    <property type="entry name" value="DNA-glycosylase"/>
    <property type="match status" value="1"/>
</dbReference>
<accession>C7XUG9</accession>
<dbReference type="Gene3D" id="1.10.340.30">
    <property type="entry name" value="Hypothetical protein, domain 2"/>
    <property type="match status" value="1"/>
</dbReference>
<dbReference type="EMBL" id="GG698802">
    <property type="protein sequence ID" value="EEU30930.1"/>
    <property type="molecule type" value="Genomic_DNA"/>
</dbReference>
<dbReference type="eggNOG" id="COG2231">
    <property type="taxonomic scope" value="Bacteria"/>
</dbReference>
<dbReference type="STRING" id="575594.HMPREF0501_00335"/>